<name>U9UBJ3_RHIID</name>
<dbReference type="VEuPathDB" id="FungiDB:RhiirFUN_010504"/>
<evidence type="ECO:0000313" key="1">
    <source>
        <dbReference type="EMBL" id="ESA15948.1"/>
    </source>
</evidence>
<dbReference type="EMBL" id="KI281470">
    <property type="protein sequence ID" value="ESA15948.1"/>
    <property type="molecule type" value="Genomic_DNA"/>
</dbReference>
<sequence length="146" mass="16503">MILAVAGFQIQMIPSRWYVDDQKSKDAGATTLFVSQESIVGLARQATQLAVEHDSHGEIIGWLKKFIDKHKEIEIAQNQDLMEVQVNNNKENEPLQVENPLDIIAQGARIGNISIFVLILCLDLFFDNSLNDMLCLQKPFTFIECI</sequence>
<accession>U9UBJ3</accession>
<dbReference type="AlphaFoldDB" id="U9UBJ3"/>
<protein>
    <submittedName>
        <fullName evidence="1">Uncharacterized protein</fullName>
    </submittedName>
</protein>
<organism evidence="1">
    <name type="scientific">Rhizophagus irregularis (strain DAOM 181602 / DAOM 197198 / MUCL 43194)</name>
    <name type="common">Arbuscular mycorrhizal fungus</name>
    <name type="synonym">Glomus intraradices</name>
    <dbReference type="NCBI Taxonomy" id="747089"/>
    <lineage>
        <taxon>Eukaryota</taxon>
        <taxon>Fungi</taxon>
        <taxon>Fungi incertae sedis</taxon>
        <taxon>Mucoromycota</taxon>
        <taxon>Glomeromycotina</taxon>
        <taxon>Glomeromycetes</taxon>
        <taxon>Glomerales</taxon>
        <taxon>Glomeraceae</taxon>
        <taxon>Rhizophagus</taxon>
    </lineage>
</organism>
<reference evidence="1" key="1">
    <citation type="submission" date="2013-07" db="EMBL/GenBank/DDBJ databases">
        <title>The genome of an arbuscular mycorrhizal fungus provides insights into the evolution of the oldest plant symbiosis.</title>
        <authorList>
            <consortium name="DOE Joint Genome Institute"/>
            <person name="Tisserant E."/>
            <person name="Malbreil M."/>
            <person name="Kuo A."/>
            <person name="Kohler A."/>
            <person name="Symeonidi A."/>
            <person name="Balestrini R."/>
            <person name="Charron P."/>
            <person name="Duensing N."/>
            <person name="Frei-dit-Frey N."/>
            <person name="Gianinazzi-Pearson V."/>
            <person name="Gilbert B."/>
            <person name="Handa Y."/>
            <person name="Hijri M."/>
            <person name="Kaul R."/>
            <person name="Kawaguchi M."/>
            <person name="Krajinski F."/>
            <person name="Lammers P."/>
            <person name="Lapierre D."/>
            <person name="Masclaux F.G."/>
            <person name="Murat C."/>
            <person name="Morin E."/>
            <person name="Ndikumana S."/>
            <person name="Pagni M."/>
            <person name="Petitpierre D."/>
            <person name="Requena N."/>
            <person name="Rosikiewicz P."/>
            <person name="Riley R."/>
            <person name="Saito K."/>
            <person name="San Clemente H."/>
            <person name="Shapiro H."/>
            <person name="van Tuinen D."/>
            <person name="Becard G."/>
            <person name="Bonfante P."/>
            <person name="Paszkowski U."/>
            <person name="Shachar-Hill Y."/>
            <person name="Young J.P."/>
            <person name="Sanders I.R."/>
            <person name="Henrissat B."/>
            <person name="Rensing S.A."/>
            <person name="Grigoriev I.V."/>
            <person name="Corradi N."/>
            <person name="Roux C."/>
            <person name="Martin F."/>
        </authorList>
    </citation>
    <scope>NUCLEOTIDE SEQUENCE</scope>
    <source>
        <strain evidence="1">DAOM 197198</strain>
    </source>
</reference>
<dbReference type="HOGENOM" id="CLU_148844_0_0_1"/>
<gene>
    <name evidence="1" type="ORF">GLOINDRAFT_23329</name>
</gene>
<proteinExistence type="predicted"/>